<dbReference type="PANTHER" id="PTHR30532:SF25">
    <property type="entry name" value="IRON(III) DICITRATE-BINDING PERIPLASMIC PROTEIN"/>
    <property type="match status" value="1"/>
</dbReference>
<evidence type="ECO:0000256" key="5">
    <source>
        <dbReference type="SAM" id="MobiDB-lite"/>
    </source>
</evidence>
<reference evidence="8 9" key="1">
    <citation type="submission" date="2016-05" db="EMBL/GenBank/DDBJ databases">
        <title>Draft genome sequence of a porcine commensal Rothia nasimurium.</title>
        <authorList>
            <person name="Gaiser R.A."/>
            <person name="Van Baarlen P."/>
            <person name="Wells J.M."/>
        </authorList>
    </citation>
    <scope>NUCLEOTIDE SEQUENCE [LARGE SCALE GENOMIC DNA]</scope>
    <source>
        <strain evidence="8 9">PT-32</strain>
    </source>
</reference>
<comment type="subcellular location">
    <subcellularLocation>
        <location evidence="1">Cell envelope</location>
    </subcellularLocation>
</comment>
<gene>
    <name evidence="8" type="ORF">A7979_07930</name>
</gene>
<dbReference type="Pfam" id="PF01497">
    <property type="entry name" value="Peripla_BP_2"/>
    <property type="match status" value="1"/>
</dbReference>
<dbReference type="PROSITE" id="PS51257">
    <property type="entry name" value="PROKAR_LIPOPROTEIN"/>
    <property type="match status" value="1"/>
</dbReference>
<keyword evidence="9" id="KW-1185">Reference proteome</keyword>
<feature type="compositionally biased region" description="Low complexity" evidence="5">
    <location>
        <begin position="28"/>
        <end position="55"/>
    </location>
</feature>
<name>A0A1Y1RMU5_9MICC</name>
<evidence type="ECO:0000256" key="6">
    <source>
        <dbReference type="SAM" id="SignalP"/>
    </source>
</evidence>
<organism evidence="8 9">
    <name type="scientific">Rothia nasimurium</name>
    <dbReference type="NCBI Taxonomy" id="85336"/>
    <lineage>
        <taxon>Bacteria</taxon>
        <taxon>Bacillati</taxon>
        <taxon>Actinomycetota</taxon>
        <taxon>Actinomycetes</taxon>
        <taxon>Micrococcales</taxon>
        <taxon>Micrococcaceae</taxon>
        <taxon>Rothia</taxon>
    </lineage>
</organism>
<sequence length="350" mass="36239">MAILTSKTARTVSLCATLAALALTSACGGSTGTTSTASAESSSTSTTTTTETGSAPTALPEGMGASQADGVFPRTVTHFGGETTIESEPKKVVVLSTGQLDDVLTLGVAPIASTTATDAELIPTYLSEEYGDDFSSLSDLQTVGTRKAPDTEAIANLAPDLILINSTNKDEALMESLQAIAPVVVTEGTGVNWKQDYLLIAAALGKTEQAQTDLDEYTARAAALGEKVDDSTTFSFVRYSSDRTRIWGVSSFIGSIADDAGLARPDSQTFADTSQDISAEQLDLADGDYLFYGAQNGDASGLTDAALWSSLGAVASNSAYQVDDEMFYLNAGMTAANEVLDTLDKTVGSN</sequence>
<dbReference type="AlphaFoldDB" id="A0A1Y1RMU5"/>
<evidence type="ECO:0000256" key="3">
    <source>
        <dbReference type="ARBA" id="ARBA00022448"/>
    </source>
</evidence>
<comment type="similarity">
    <text evidence="2">Belongs to the bacterial solute-binding protein 8 family.</text>
</comment>
<keyword evidence="4 6" id="KW-0732">Signal</keyword>
<dbReference type="RefSeq" id="WP_083093719.1">
    <property type="nucleotide sequence ID" value="NZ_LXWF01000044.1"/>
</dbReference>
<dbReference type="InterPro" id="IPR051313">
    <property type="entry name" value="Bact_iron-sidero_bind"/>
</dbReference>
<dbReference type="InterPro" id="IPR002491">
    <property type="entry name" value="ABC_transptr_periplasmic_BD"/>
</dbReference>
<evidence type="ECO:0000313" key="9">
    <source>
        <dbReference type="Proteomes" id="UP000192359"/>
    </source>
</evidence>
<dbReference type="EMBL" id="LXWF01000044">
    <property type="protein sequence ID" value="ORC15261.1"/>
    <property type="molecule type" value="Genomic_DNA"/>
</dbReference>
<feature type="signal peptide" evidence="6">
    <location>
        <begin position="1"/>
        <end position="22"/>
    </location>
</feature>
<dbReference type="GO" id="GO:0030288">
    <property type="term" value="C:outer membrane-bounded periplasmic space"/>
    <property type="evidence" value="ECO:0007669"/>
    <property type="project" value="TreeGrafter"/>
</dbReference>
<evidence type="ECO:0000256" key="2">
    <source>
        <dbReference type="ARBA" id="ARBA00008814"/>
    </source>
</evidence>
<dbReference type="SUPFAM" id="SSF53807">
    <property type="entry name" value="Helical backbone' metal receptor"/>
    <property type="match status" value="1"/>
</dbReference>
<dbReference type="CDD" id="cd01146">
    <property type="entry name" value="FhuD"/>
    <property type="match status" value="1"/>
</dbReference>
<protein>
    <submittedName>
        <fullName evidence="8">Iron-siderophore ABC transporter substrate-binding protein</fullName>
    </submittedName>
</protein>
<feature type="domain" description="Fe/B12 periplasmic-binding" evidence="7">
    <location>
        <begin position="91"/>
        <end position="350"/>
    </location>
</feature>
<evidence type="ECO:0000256" key="1">
    <source>
        <dbReference type="ARBA" id="ARBA00004196"/>
    </source>
</evidence>
<dbReference type="Proteomes" id="UP000192359">
    <property type="component" value="Unassembled WGS sequence"/>
</dbReference>
<evidence type="ECO:0000313" key="8">
    <source>
        <dbReference type="EMBL" id="ORC15261.1"/>
    </source>
</evidence>
<accession>A0A1Y1RMU5</accession>
<dbReference type="PANTHER" id="PTHR30532">
    <property type="entry name" value="IRON III DICITRATE-BINDING PERIPLASMIC PROTEIN"/>
    <property type="match status" value="1"/>
</dbReference>
<feature type="region of interest" description="Disordered" evidence="5">
    <location>
        <begin position="28"/>
        <end position="75"/>
    </location>
</feature>
<evidence type="ECO:0000256" key="4">
    <source>
        <dbReference type="ARBA" id="ARBA00022729"/>
    </source>
</evidence>
<evidence type="ECO:0000259" key="7">
    <source>
        <dbReference type="PROSITE" id="PS50983"/>
    </source>
</evidence>
<keyword evidence="3" id="KW-0813">Transport</keyword>
<dbReference type="PROSITE" id="PS50983">
    <property type="entry name" value="FE_B12_PBP"/>
    <property type="match status" value="1"/>
</dbReference>
<feature type="chain" id="PRO_5038905572" evidence="6">
    <location>
        <begin position="23"/>
        <end position="350"/>
    </location>
</feature>
<dbReference type="OrthoDB" id="9793175at2"/>
<proteinExistence type="inferred from homology"/>
<dbReference type="Gene3D" id="3.40.50.1980">
    <property type="entry name" value="Nitrogenase molybdenum iron protein domain"/>
    <property type="match status" value="2"/>
</dbReference>
<dbReference type="GO" id="GO:1901678">
    <property type="term" value="P:iron coordination entity transport"/>
    <property type="evidence" value="ECO:0007669"/>
    <property type="project" value="UniProtKB-ARBA"/>
</dbReference>
<comment type="caution">
    <text evidence="8">The sequence shown here is derived from an EMBL/GenBank/DDBJ whole genome shotgun (WGS) entry which is preliminary data.</text>
</comment>